<proteinExistence type="inferred from homology"/>
<dbReference type="PANTHER" id="PTHR24179">
    <property type="entry name" value="PROTEIN PHOSPHATASE 1 REGULATORY SUBUNIT 12"/>
    <property type="match status" value="1"/>
</dbReference>
<keyword evidence="14" id="KW-0175">Coiled coil</keyword>
<comment type="function">
    <text evidence="9">Regulates myosin phosphatase activity. Augments Ca(2+) sensitivity of the contractile apparatus.</text>
</comment>
<dbReference type="GO" id="GO:0007165">
    <property type="term" value="P:signal transduction"/>
    <property type="evidence" value="ECO:0007669"/>
    <property type="project" value="InterPro"/>
</dbReference>
<feature type="compositionally biased region" description="Low complexity" evidence="15">
    <location>
        <begin position="530"/>
        <end position="539"/>
    </location>
</feature>
<keyword evidence="5" id="KW-0677">Repeat</keyword>
<dbReference type="PROSITE" id="PS50088">
    <property type="entry name" value="ANK_REPEAT"/>
    <property type="match status" value="4"/>
</dbReference>
<keyword evidence="6 13" id="KW-0040">ANK repeat</keyword>
<feature type="region of interest" description="Disordered" evidence="15">
    <location>
        <begin position="594"/>
        <end position="735"/>
    </location>
</feature>
<dbReference type="PANTHER" id="PTHR24179:SF21">
    <property type="entry name" value="MYOSIN BINDING SUBUNIT, ISOFORM O"/>
    <property type="match status" value="1"/>
</dbReference>
<keyword evidence="4" id="KW-0597">Phosphoprotein</keyword>
<dbReference type="GO" id="GO:0005856">
    <property type="term" value="C:cytoskeleton"/>
    <property type="evidence" value="ECO:0007669"/>
    <property type="project" value="UniProtKB-SubCell"/>
</dbReference>
<dbReference type="Gene3D" id="1.25.40.20">
    <property type="entry name" value="Ankyrin repeat-containing domain"/>
    <property type="match status" value="2"/>
</dbReference>
<dbReference type="Gene3D" id="6.10.140.390">
    <property type="match status" value="1"/>
</dbReference>
<feature type="repeat" description="ANK" evidence="13">
    <location>
        <begin position="236"/>
        <end position="268"/>
    </location>
</feature>
<evidence type="ECO:0000256" key="12">
    <source>
        <dbReference type="ARBA" id="ARBA00083252"/>
    </source>
</evidence>
<evidence type="ECO:0000256" key="6">
    <source>
        <dbReference type="ARBA" id="ARBA00023043"/>
    </source>
</evidence>
<sequence length="837" mass="93418">MSIETRSSSALFKRAEQLKRWEESDTNRESITPKQKPKKVKFSSGCVFLAACAAGDKEEVLRLIEKGADIDTANVDGLTALHQACIDDNLDMVEFLVEHGSEVNRGDNEGWTPLHATASCGFLSIAKYLIEHGANVAAVNNDGELPLDIAECEDMEDLLQSEIDEQGVDCDAARSEEERQMFGDAKEWLANNSNLVDSIHPKTGATALHVASAKGYVKVIKLILQCGADVDKQDVDGWTPLHAAAHWGQKESAKILTEHFADMDSKNYVGQTAFDVADTDMFQYLEDLQKNQNKEEVLNRRQAKKRSEISAEPETPTKLKRIEVEIEEKEKDILEIDKKNRVNSLTNNEVITNNDEEAVKISVNTAAPTIPPKPLADNNSDDNLPTWRRPVTRQTKVDPIKTSSFRDRSSTGENAANNENEVLLTRTNSFQNDPVSVGKENTIDHTTVSSTPSSVTTSSSNSPTPTSPLPGNQPVRRSFVPPVRDEESETQRKAHAKRVRETRRSTQGVTLEEIKSAEQLVKKKNQTGVNNNNNNTNNNEQADSSNGVSVTATITTAAPTVPTRDNEESASVYERRPSWRLRVDNGVKFKLEDATKEEELPSTPSFLRRPSPVTNPPLRPVSNPVECAEATITIPLRRPKSQDNKEQDKENDARNAQATLATQAAIQRRRRPKRRSTGVVAFDNLDDLDSEKDQGTGGGDFDDSAKQNHDESGTDRSNRSSRLGSTTDIRGENGEIDYKKLYEQAILENDRLRDKLKKSDEELRDTKQTLERLNTVTSKNSLSELEKREKRAMERKLSEMEEELKQLQKLKAENERLRAENRALTRVVSKLTNSANK</sequence>
<dbReference type="PROSITE" id="PS50297">
    <property type="entry name" value="ANK_REP_REGION"/>
    <property type="match status" value="4"/>
</dbReference>
<feature type="repeat" description="ANK" evidence="13">
    <location>
        <begin position="203"/>
        <end position="235"/>
    </location>
</feature>
<evidence type="ECO:0000256" key="1">
    <source>
        <dbReference type="ARBA" id="ARBA00004245"/>
    </source>
</evidence>
<feature type="compositionally biased region" description="Basic residues" evidence="15">
    <location>
        <begin position="667"/>
        <end position="676"/>
    </location>
</feature>
<dbReference type="InterPro" id="IPR031775">
    <property type="entry name" value="PRKG1_interact"/>
</dbReference>
<evidence type="ECO:0000256" key="13">
    <source>
        <dbReference type="PROSITE-ProRule" id="PRU00023"/>
    </source>
</evidence>
<evidence type="ECO:0000256" key="15">
    <source>
        <dbReference type="SAM" id="MobiDB-lite"/>
    </source>
</evidence>
<dbReference type="CDD" id="cd21930">
    <property type="entry name" value="IPD_PPP1R12"/>
    <property type="match status" value="1"/>
</dbReference>
<dbReference type="FunFam" id="1.25.40.20:FF:000007">
    <property type="entry name" value="Phosphatase 1 regulatory subunit 12A"/>
    <property type="match status" value="1"/>
</dbReference>
<keyword evidence="2" id="KW-0217">Developmental protein</keyword>
<feature type="repeat" description="ANK" evidence="13">
    <location>
        <begin position="76"/>
        <end position="108"/>
    </location>
</feature>
<feature type="domain" description="cGMP-dependent protein kinase interacting" evidence="16">
    <location>
        <begin position="737"/>
        <end position="832"/>
    </location>
</feature>
<reference evidence="17" key="1">
    <citation type="journal article" date="2016" name="Sci. Rep.">
        <title>Molecular characterization of firefly nuptial gifts: a multi-omics approach sheds light on postcopulatory sexual selection.</title>
        <authorList>
            <person name="Al-Wathiqui N."/>
            <person name="Fallon T.R."/>
            <person name="South A."/>
            <person name="Weng J.K."/>
            <person name="Lewis S.M."/>
        </authorList>
    </citation>
    <scope>NUCLEOTIDE SEQUENCE</scope>
</reference>
<evidence type="ECO:0000256" key="8">
    <source>
        <dbReference type="ARBA" id="ARBA00038386"/>
    </source>
</evidence>
<evidence type="ECO:0000259" key="16">
    <source>
        <dbReference type="Pfam" id="PF15898"/>
    </source>
</evidence>
<feature type="compositionally biased region" description="Basic and acidic residues" evidence="15">
    <location>
        <begin position="483"/>
        <end position="492"/>
    </location>
</feature>
<dbReference type="PIRSF" id="PIRSF038141">
    <property type="entry name" value="PP1_12ABC_vert"/>
    <property type="match status" value="1"/>
</dbReference>
<evidence type="ECO:0000256" key="5">
    <source>
        <dbReference type="ARBA" id="ARBA00022737"/>
    </source>
</evidence>
<feature type="region of interest" description="Disordered" evidence="15">
    <location>
        <begin position="295"/>
        <end position="315"/>
    </location>
</feature>
<feature type="compositionally biased region" description="Low complexity" evidence="15">
    <location>
        <begin position="654"/>
        <end position="666"/>
    </location>
</feature>
<dbReference type="FunFam" id="1.25.40.20:FF:000004">
    <property type="entry name" value="Phosphatase 1 regulatory subunit 12A"/>
    <property type="match status" value="1"/>
</dbReference>
<dbReference type="InterPro" id="IPR036770">
    <property type="entry name" value="Ankyrin_rpt-contain_sf"/>
</dbReference>
<evidence type="ECO:0000313" key="17">
    <source>
        <dbReference type="EMBL" id="JAV52640.1"/>
    </source>
</evidence>
<protein>
    <recommendedName>
        <fullName evidence="11">Protein phosphatase 1 regulatory subunit 12B</fullName>
    </recommendedName>
    <alternativeName>
        <fullName evidence="12">Myosin phosphatase-targeting subunit 2</fullName>
    </alternativeName>
</protein>
<dbReference type="AlphaFoldDB" id="A0A1Y1JXV5"/>
<name>A0A1Y1JXV5_PHOPY</name>
<dbReference type="InterPro" id="IPR002110">
    <property type="entry name" value="Ankyrin_rpt"/>
</dbReference>
<dbReference type="EMBL" id="GEZM01101478">
    <property type="protein sequence ID" value="JAV52640.1"/>
    <property type="molecule type" value="Transcribed_RNA"/>
</dbReference>
<feature type="coiled-coil region" evidence="14">
    <location>
        <begin position="742"/>
        <end position="834"/>
    </location>
</feature>
<keyword evidence="3" id="KW-0963">Cytoplasm</keyword>
<evidence type="ECO:0000256" key="4">
    <source>
        <dbReference type="ARBA" id="ARBA00022553"/>
    </source>
</evidence>
<dbReference type="GO" id="GO:0005737">
    <property type="term" value="C:cytoplasm"/>
    <property type="evidence" value="ECO:0007669"/>
    <property type="project" value="TreeGrafter"/>
</dbReference>
<evidence type="ECO:0000256" key="2">
    <source>
        <dbReference type="ARBA" id="ARBA00022473"/>
    </source>
</evidence>
<dbReference type="SUPFAM" id="SSF48403">
    <property type="entry name" value="Ankyrin repeat"/>
    <property type="match status" value="1"/>
</dbReference>
<feature type="compositionally biased region" description="Low complexity" evidence="15">
    <location>
        <begin position="446"/>
        <end position="464"/>
    </location>
</feature>
<dbReference type="Pfam" id="PF12796">
    <property type="entry name" value="Ank_2"/>
    <property type="match status" value="2"/>
</dbReference>
<evidence type="ECO:0000256" key="7">
    <source>
        <dbReference type="ARBA" id="ARBA00023212"/>
    </source>
</evidence>
<feature type="compositionally biased region" description="Basic and acidic residues" evidence="15">
    <location>
        <begin position="640"/>
        <end position="653"/>
    </location>
</feature>
<comment type="subcellular location">
    <subcellularLocation>
        <location evidence="1">Cytoplasm</location>
        <location evidence="1">Cytoskeleton</location>
    </subcellularLocation>
</comment>
<evidence type="ECO:0000256" key="10">
    <source>
        <dbReference type="ARBA" id="ARBA00065548"/>
    </source>
</evidence>
<dbReference type="GO" id="GO:0004857">
    <property type="term" value="F:enzyme inhibitor activity"/>
    <property type="evidence" value="ECO:0007669"/>
    <property type="project" value="TreeGrafter"/>
</dbReference>
<evidence type="ECO:0000256" key="3">
    <source>
        <dbReference type="ARBA" id="ARBA00022490"/>
    </source>
</evidence>
<evidence type="ECO:0000256" key="14">
    <source>
        <dbReference type="SAM" id="Coils"/>
    </source>
</evidence>
<dbReference type="InterPro" id="IPR017401">
    <property type="entry name" value="MYPT1/MYPT2/Mbs85"/>
</dbReference>
<dbReference type="Pfam" id="PF15898">
    <property type="entry name" value="PRKG1_interact"/>
    <property type="match status" value="1"/>
</dbReference>
<dbReference type="Gene3D" id="6.10.250.1820">
    <property type="match status" value="1"/>
</dbReference>
<comment type="subunit">
    <text evidence="10">PP1 comprises a catalytic subunit, PPP1CA, PPP1CB or PPP1CC, and one or several targeting or regulatory subunits. PPP1R12B mediates binding to myosin. Isoform 3 and isoform 4 bind PPP1R12A, but not isoform 1 of PPP1R12B itself. Binds IL16.</text>
</comment>
<evidence type="ECO:0000256" key="11">
    <source>
        <dbReference type="ARBA" id="ARBA00072757"/>
    </source>
</evidence>
<dbReference type="SMART" id="SM00248">
    <property type="entry name" value="ANK"/>
    <property type="match status" value="6"/>
</dbReference>
<organism evidence="17">
    <name type="scientific">Photinus pyralis</name>
    <name type="common">Common eastern firefly</name>
    <name type="synonym">Lampyris pyralis</name>
    <dbReference type="NCBI Taxonomy" id="7054"/>
    <lineage>
        <taxon>Eukaryota</taxon>
        <taxon>Metazoa</taxon>
        <taxon>Ecdysozoa</taxon>
        <taxon>Arthropoda</taxon>
        <taxon>Hexapoda</taxon>
        <taxon>Insecta</taxon>
        <taxon>Pterygota</taxon>
        <taxon>Neoptera</taxon>
        <taxon>Endopterygota</taxon>
        <taxon>Coleoptera</taxon>
        <taxon>Polyphaga</taxon>
        <taxon>Elateriformia</taxon>
        <taxon>Elateroidea</taxon>
        <taxon>Lampyridae</taxon>
        <taxon>Lampyrinae</taxon>
        <taxon>Photinus</taxon>
    </lineage>
</organism>
<keyword evidence="7" id="KW-0206">Cytoskeleton</keyword>
<evidence type="ECO:0000256" key="9">
    <source>
        <dbReference type="ARBA" id="ARBA00059024"/>
    </source>
</evidence>
<comment type="similarity">
    <text evidence="8">Belongs to the NRARP family.</text>
</comment>
<feature type="compositionally biased region" description="Basic and acidic residues" evidence="15">
    <location>
        <begin position="395"/>
        <end position="410"/>
    </location>
</feature>
<feature type="region of interest" description="Disordered" evidence="15">
    <location>
        <begin position="365"/>
        <end position="548"/>
    </location>
</feature>
<dbReference type="GO" id="GO:0019208">
    <property type="term" value="F:phosphatase regulator activity"/>
    <property type="evidence" value="ECO:0007669"/>
    <property type="project" value="InterPro"/>
</dbReference>
<dbReference type="GO" id="GO:0019901">
    <property type="term" value="F:protein kinase binding"/>
    <property type="evidence" value="ECO:0007669"/>
    <property type="project" value="InterPro"/>
</dbReference>
<feature type="compositionally biased region" description="Polar residues" evidence="15">
    <location>
        <begin position="425"/>
        <end position="434"/>
    </location>
</feature>
<feature type="repeat" description="ANK" evidence="13">
    <location>
        <begin position="109"/>
        <end position="141"/>
    </location>
</feature>
<accession>A0A1Y1JXV5</accession>
<feature type="compositionally biased region" description="Basic and acidic residues" evidence="15">
    <location>
        <begin position="703"/>
        <end position="718"/>
    </location>
</feature>
<dbReference type="InterPro" id="IPR051226">
    <property type="entry name" value="PP1_Regulatory_Subunit"/>
</dbReference>